<evidence type="ECO:0000313" key="4">
    <source>
        <dbReference type="Proteomes" id="UP000316798"/>
    </source>
</evidence>
<name>A0A515DFX8_9BURK</name>
<dbReference type="SUPFAM" id="SSF52540">
    <property type="entry name" value="P-loop containing nucleoside triphosphate hydrolases"/>
    <property type="match status" value="1"/>
</dbReference>
<dbReference type="Gene3D" id="3.40.50.300">
    <property type="entry name" value="P-loop containing nucleotide triphosphate hydrolases"/>
    <property type="match status" value="1"/>
</dbReference>
<dbReference type="Pfam" id="PF24883">
    <property type="entry name" value="NPHP3_N"/>
    <property type="match status" value="1"/>
</dbReference>
<proteinExistence type="predicted"/>
<evidence type="ECO:0000259" key="2">
    <source>
        <dbReference type="Pfam" id="PF24883"/>
    </source>
</evidence>
<evidence type="ECO:0000313" key="3">
    <source>
        <dbReference type="EMBL" id="QDL39326.1"/>
    </source>
</evidence>
<dbReference type="InterPro" id="IPR056884">
    <property type="entry name" value="NPHP3-like_N"/>
</dbReference>
<dbReference type="InterPro" id="IPR027417">
    <property type="entry name" value="P-loop_NTPase"/>
</dbReference>
<keyword evidence="4" id="KW-1185">Reference proteome</keyword>
<protein>
    <recommendedName>
        <fullName evidence="2">Nephrocystin 3-like N-terminal domain-containing protein</fullName>
    </recommendedName>
</protein>
<reference evidence="3 4" key="1">
    <citation type="submission" date="2019-01" db="EMBL/GenBank/DDBJ databases">
        <title>Genomic insights into a novel species Rhodoferax sp.</title>
        <authorList>
            <person name="Jin L."/>
        </authorList>
    </citation>
    <scope>NUCLEOTIDE SEQUENCE [LARGE SCALE GENOMIC DNA]</scope>
    <source>
        <strain evidence="3 4">CHu59-6-5</strain>
    </source>
</reference>
<evidence type="ECO:0000256" key="1">
    <source>
        <dbReference type="ARBA" id="ARBA00022737"/>
    </source>
</evidence>
<dbReference type="OrthoDB" id="7465087at2"/>
<dbReference type="AlphaFoldDB" id="A0A515DFX8"/>
<dbReference type="EMBL" id="CP035503">
    <property type="protein sequence ID" value="QDL39326.1"/>
    <property type="molecule type" value="Genomic_DNA"/>
</dbReference>
<feature type="domain" description="Nephrocystin 3-like N-terminal" evidence="2">
    <location>
        <begin position="36"/>
        <end position="173"/>
    </location>
</feature>
<accession>A0A515DFX8</accession>
<keyword evidence="1" id="KW-0677">Repeat</keyword>
<sequence length="523" mass="57598">MPERRFPILGTTVPPMLGRAAILQKMTGALTKATPDHLQVVGPRFAGKTVILHELAARLRQAGSTYSAVLVWDLGHQTPETDALFMQRLARELSAALKASHPDYADHLRNTQDNHYQDIAEVLNALKDESAKVLAIMDGFDKPLSNGQLTRNLWDQLRELAHKSSLRLVTASRRTLRDLIRHPDAQTSDFWNIFEPNPVRVGCFDENDLTAVLATMPEQQLAAGAQTELWNASNGFPVLMLGVLNAVCEMGTTGAVSPEAMKAACDSAFPAVRDELDALWIDCPPCCQDLIRRVLDEGSVARTGIAAADAETLIERGFVHAAANKLQSPSRLLGRYLEEQPNEGSALVRLFGTADAFQKNLRGVLERRLGQLNGIDSALKRYLERGTEDLPDHPEVFLSNVRGIANQAFELIWKGEVPDKRIPSEWMAIWKRNEGDWVNQWETTFPDGGQRLRLLDLMTGGGISAPCAKRVTRGTYFLINAVHAFGNFGQHLKGVPIDAGAAYAVLHLCVELAAALAREVPDR</sequence>
<organism evidence="3 4">
    <name type="scientific">Rhodoferax sediminis</name>
    <dbReference type="NCBI Taxonomy" id="2509614"/>
    <lineage>
        <taxon>Bacteria</taxon>
        <taxon>Pseudomonadati</taxon>
        <taxon>Pseudomonadota</taxon>
        <taxon>Betaproteobacteria</taxon>
        <taxon>Burkholderiales</taxon>
        <taxon>Comamonadaceae</taxon>
        <taxon>Rhodoferax</taxon>
    </lineage>
</organism>
<dbReference type="KEGG" id="rhf:EUB48_19895"/>
<dbReference type="Proteomes" id="UP000316798">
    <property type="component" value="Chromosome"/>
</dbReference>
<gene>
    <name evidence="3" type="ORF">EUB48_19895</name>
</gene>